<dbReference type="Pfam" id="PF26353">
    <property type="entry name" value="YhfM"/>
    <property type="match status" value="1"/>
</dbReference>
<evidence type="ECO:0000313" key="4">
    <source>
        <dbReference type="Proteomes" id="UP000619101"/>
    </source>
</evidence>
<gene>
    <name evidence="3" type="ORF">H9635_18985</name>
</gene>
<organism evidence="3 4">
    <name type="scientific">Solibacillus faecavium</name>
    <dbReference type="NCBI Taxonomy" id="2762221"/>
    <lineage>
        <taxon>Bacteria</taxon>
        <taxon>Bacillati</taxon>
        <taxon>Bacillota</taxon>
        <taxon>Bacilli</taxon>
        <taxon>Bacillales</taxon>
        <taxon>Caryophanaceae</taxon>
        <taxon>Solibacillus</taxon>
    </lineage>
</organism>
<dbReference type="InterPro" id="IPR058780">
    <property type="entry name" value="YhfM-like_dom"/>
</dbReference>
<reference evidence="3 4" key="1">
    <citation type="submission" date="2020-08" db="EMBL/GenBank/DDBJ databases">
        <title>A Genomic Blueprint of the Chicken Gut Microbiome.</title>
        <authorList>
            <person name="Gilroy R."/>
            <person name="Ravi A."/>
            <person name="Getino M."/>
            <person name="Pursley I."/>
            <person name="Horton D.L."/>
            <person name="Alikhan N.-F."/>
            <person name="Baker D."/>
            <person name="Gharbi K."/>
            <person name="Hall N."/>
            <person name="Watson M."/>
            <person name="Adriaenssens E.M."/>
            <person name="Foster-Nyarko E."/>
            <person name="Jarju S."/>
            <person name="Secka A."/>
            <person name="Antonio M."/>
            <person name="Oren A."/>
            <person name="Chaudhuri R."/>
            <person name="La Ragione R.M."/>
            <person name="Hildebrand F."/>
            <person name="Pallen M.J."/>
        </authorList>
    </citation>
    <scope>NUCLEOTIDE SEQUENCE [LARGE SCALE GENOMIC DNA]</scope>
    <source>
        <strain evidence="3 4">A46</strain>
    </source>
</reference>
<evidence type="ECO:0000313" key="3">
    <source>
        <dbReference type="EMBL" id="MBD8038834.1"/>
    </source>
</evidence>
<feature type="domain" description="YhfM-like" evidence="2">
    <location>
        <begin position="34"/>
        <end position="140"/>
    </location>
</feature>
<dbReference type="EMBL" id="JACSPZ010000018">
    <property type="protein sequence ID" value="MBD8038834.1"/>
    <property type="molecule type" value="Genomic_DNA"/>
</dbReference>
<dbReference type="Proteomes" id="UP000619101">
    <property type="component" value="Unassembled WGS sequence"/>
</dbReference>
<keyword evidence="1" id="KW-0472">Membrane</keyword>
<name>A0ABR8Y3Q2_9BACL</name>
<protein>
    <recommendedName>
        <fullName evidence="2">YhfM-like domain-containing protein</fullName>
    </recommendedName>
</protein>
<accession>A0ABR8Y3Q2</accession>
<dbReference type="PROSITE" id="PS51257">
    <property type="entry name" value="PROKAR_LIPOPROTEIN"/>
    <property type="match status" value="1"/>
</dbReference>
<keyword evidence="1" id="KW-1133">Transmembrane helix</keyword>
<evidence type="ECO:0000259" key="2">
    <source>
        <dbReference type="Pfam" id="PF26353"/>
    </source>
</evidence>
<keyword evidence="1" id="KW-0812">Transmembrane</keyword>
<evidence type="ECO:0000256" key="1">
    <source>
        <dbReference type="SAM" id="Phobius"/>
    </source>
</evidence>
<comment type="caution">
    <text evidence="3">The sequence shown here is derived from an EMBL/GenBank/DDBJ whole genome shotgun (WGS) entry which is preliminary data.</text>
</comment>
<keyword evidence="4" id="KW-1185">Reference proteome</keyword>
<feature type="transmembrane region" description="Helical" evidence="1">
    <location>
        <begin position="6"/>
        <end position="27"/>
    </location>
</feature>
<proteinExistence type="predicted"/>
<sequence>MSLKKFKYLIAFIGAISLFIVGCSNLIENEEQYIKVQKRIGDQNEYEDFKEITDNEQVQKVKDILNYIDWEITTVNMIRPADFRFIFQYKNPEIEAKAALYELWISRNKDKVTLVIDAEMKYIQLDTGKSAELFEIITGEKLSELK</sequence>